<evidence type="ECO:0000256" key="2">
    <source>
        <dbReference type="ARBA" id="ARBA00016167"/>
    </source>
</evidence>
<dbReference type="Gene3D" id="1.20.1070.10">
    <property type="entry name" value="Rhodopsin 7-helix transmembrane proteins"/>
    <property type="match status" value="2"/>
</dbReference>
<dbReference type="PROSITE" id="PS00237">
    <property type="entry name" value="G_PROTEIN_RECEP_F1_1"/>
    <property type="match status" value="1"/>
</dbReference>
<comment type="similarity">
    <text evidence="17">Belongs to the G-protein coupled receptor 1 family.</text>
</comment>
<comment type="subcellular location">
    <subcellularLocation>
        <location evidence="1">Cell membrane</location>
        <topology evidence="1">Multi-pass membrane protein</topology>
    </subcellularLocation>
</comment>
<evidence type="ECO:0000256" key="16">
    <source>
        <dbReference type="ARBA" id="ARBA00046686"/>
    </source>
</evidence>
<evidence type="ECO:0000256" key="17">
    <source>
        <dbReference type="RuleBase" id="RU000688"/>
    </source>
</evidence>
<dbReference type="PRINTS" id="PR00242">
    <property type="entry name" value="DOPAMINER"/>
</dbReference>
<feature type="transmembrane region" description="Helical" evidence="19">
    <location>
        <begin position="429"/>
        <end position="450"/>
    </location>
</feature>
<evidence type="ECO:0000259" key="20">
    <source>
        <dbReference type="PROSITE" id="PS50262"/>
    </source>
</evidence>
<dbReference type="GO" id="GO:0048148">
    <property type="term" value="P:behavioral response to cocaine"/>
    <property type="evidence" value="ECO:0007669"/>
    <property type="project" value="UniProtKB-ARBA"/>
</dbReference>
<dbReference type="InterPro" id="IPR017452">
    <property type="entry name" value="GPCR_Rhodpsn_7TM"/>
</dbReference>
<keyword evidence="9" id="KW-1015">Disulfide bond</keyword>
<comment type="subunit">
    <text evidence="16">Interacts with CLIC6. Interacts with GRK4. Interacts with PALM. Interacts with FLNA (via filamin repeat 21); increases PKA-mediated phosphorylation of FLNA.</text>
</comment>
<evidence type="ECO:0000256" key="12">
    <source>
        <dbReference type="ARBA" id="ARBA00023224"/>
    </source>
</evidence>
<dbReference type="GO" id="GO:0005886">
    <property type="term" value="C:plasma membrane"/>
    <property type="evidence" value="ECO:0007669"/>
    <property type="project" value="UniProtKB-SubCell"/>
</dbReference>
<dbReference type="SUPFAM" id="SSF81321">
    <property type="entry name" value="Family A G protein-coupled receptor-like"/>
    <property type="match status" value="1"/>
</dbReference>
<dbReference type="PRINTS" id="PR00237">
    <property type="entry name" value="GPCRRHODOPSN"/>
</dbReference>
<dbReference type="Proteomes" id="UP000515156">
    <property type="component" value="Chromosome 5"/>
</dbReference>
<evidence type="ECO:0000256" key="5">
    <source>
        <dbReference type="ARBA" id="ARBA00022989"/>
    </source>
</evidence>
<feature type="transmembrane region" description="Helical" evidence="19">
    <location>
        <begin position="264"/>
        <end position="287"/>
    </location>
</feature>
<dbReference type="InterPro" id="IPR000929">
    <property type="entry name" value="Dopamine_rcpt"/>
</dbReference>
<keyword evidence="8" id="KW-0564">Palmitate</keyword>
<dbReference type="FunFam" id="1.20.1070.10:FF:000287">
    <property type="entry name" value="Dopamine receptor D3"/>
    <property type="match status" value="1"/>
</dbReference>
<dbReference type="CTD" id="1814"/>
<gene>
    <name evidence="22" type="primary">DRD3</name>
</gene>
<keyword evidence="10 17" id="KW-0675">Receptor</keyword>
<keyword evidence="21" id="KW-1185">Reference proteome</keyword>
<keyword evidence="11" id="KW-0325">Glycoprotein</keyword>
<dbReference type="Pfam" id="PF00001">
    <property type="entry name" value="7tm_1"/>
    <property type="match status" value="1"/>
</dbReference>
<dbReference type="GO" id="GO:0014059">
    <property type="term" value="P:regulation of dopamine secretion"/>
    <property type="evidence" value="ECO:0007669"/>
    <property type="project" value="TreeGrafter"/>
</dbReference>
<accession>A0A6P7YDJ6</accession>
<keyword evidence="5 19" id="KW-1133">Transmembrane helix</keyword>
<evidence type="ECO:0000256" key="19">
    <source>
        <dbReference type="SAM" id="Phobius"/>
    </source>
</evidence>
<evidence type="ECO:0000313" key="22">
    <source>
        <dbReference type="RefSeq" id="XP_030060889.1"/>
    </source>
</evidence>
<dbReference type="PANTHER" id="PTHR24248:SF154">
    <property type="entry name" value="D(3) DOPAMINE RECEPTOR"/>
    <property type="match status" value="1"/>
</dbReference>
<dbReference type="RefSeq" id="XP_030060889.1">
    <property type="nucleotide sequence ID" value="XM_030205029.1"/>
</dbReference>
<dbReference type="GO" id="GO:0045744">
    <property type="term" value="P:negative regulation of G protein-coupled receptor signaling pathway"/>
    <property type="evidence" value="ECO:0007669"/>
    <property type="project" value="UniProtKB-ARBA"/>
</dbReference>
<name>A0A6P7YDJ6_9AMPH</name>
<dbReference type="InterPro" id="IPR001620">
    <property type="entry name" value="Dopamine_D3_rcpt"/>
</dbReference>
<dbReference type="GO" id="GO:0045202">
    <property type="term" value="C:synapse"/>
    <property type="evidence" value="ECO:0007669"/>
    <property type="project" value="GOC"/>
</dbReference>
<comment type="function">
    <text evidence="14">Dopamine receptor whose activity is mediated by G proteins which inhibit adenylyl cyclase. Promotes cell proliferation.</text>
</comment>
<evidence type="ECO:0000256" key="13">
    <source>
        <dbReference type="ARBA" id="ARBA00023288"/>
    </source>
</evidence>
<protein>
    <recommendedName>
        <fullName evidence="2">D(3) dopamine receptor</fullName>
    </recommendedName>
    <alternativeName>
        <fullName evidence="15">Dopamine D3 receptor</fullName>
    </alternativeName>
</protein>
<evidence type="ECO:0000256" key="14">
    <source>
        <dbReference type="ARBA" id="ARBA00025000"/>
    </source>
</evidence>
<feature type="region of interest" description="Disordered" evidence="18">
    <location>
        <begin position="299"/>
        <end position="324"/>
    </location>
</feature>
<feature type="compositionally biased region" description="Basic residues" evidence="18">
    <location>
        <begin position="309"/>
        <end position="318"/>
    </location>
</feature>
<dbReference type="InParanoid" id="A0A6P7YDJ6"/>
<keyword evidence="6 17" id="KW-0297">G-protein coupled receptor</keyword>
<feature type="transmembrane region" description="Helical" evidence="19">
    <location>
        <begin position="105"/>
        <end position="131"/>
    </location>
</feature>
<dbReference type="GO" id="GO:0004930">
    <property type="term" value="F:G protein-coupled receptor activity"/>
    <property type="evidence" value="ECO:0007669"/>
    <property type="project" value="UniProtKB-KW"/>
</dbReference>
<feature type="domain" description="G-protein coupled receptors family 1 profile" evidence="20">
    <location>
        <begin position="122"/>
        <end position="482"/>
    </location>
</feature>
<evidence type="ECO:0000256" key="6">
    <source>
        <dbReference type="ARBA" id="ARBA00023040"/>
    </source>
</evidence>
<evidence type="ECO:0000256" key="10">
    <source>
        <dbReference type="ARBA" id="ARBA00023170"/>
    </source>
</evidence>
<dbReference type="PROSITE" id="PS50262">
    <property type="entry name" value="G_PROTEIN_RECEP_F1_2"/>
    <property type="match status" value="1"/>
</dbReference>
<dbReference type="GO" id="GO:0060158">
    <property type="term" value="P:phospholipase C-activating dopamine receptor signaling pathway"/>
    <property type="evidence" value="ECO:0007669"/>
    <property type="project" value="TreeGrafter"/>
</dbReference>
<keyword evidence="4 17" id="KW-0812">Transmembrane</keyword>
<keyword evidence="3" id="KW-1003">Cell membrane</keyword>
<dbReference type="GO" id="GO:0007195">
    <property type="term" value="P:adenylate cyclase-inhibiting dopamine receptor signaling pathway"/>
    <property type="evidence" value="ECO:0007669"/>
    <property type="project" value="InterPro"/>
</dbReference>
<dbReference type="AlphaFoldDB" id="A0A6P7YDJ6"/>
<feature type="transmembrane region" description="Helical" evidence="19">
    <location>
        <begin position="224"/>
        <end position="244"/>
    </location>
</feature>
<evidence type="ECO:0000256" key="3">
    <source>
        <dbReference type="ARBA" id="ARBA00022475"/>
    </source>
</evidence>
<evidence type="ECO:0000256" key="8">
    <source>
        <dbReference type="ARBA" id="ARBA00023139"/>
    </source>
</evidence>
<dbReference type="GO" id="GO:0043266">
    <property type="term" value="P:regulation of potassium ion transport"/>
    <property type="evidence" value="ECO:0007669"/>
    <property type="project" value="TreeGrafter"/>
</dbReference>
<dbReference type="InterPro" id="IPR000276">
    <property type="entry name" value="GPCR_Rhodpsn"/>
</dbReference>
<evidence type="ECO:0000256" key="1">
    <source>
        <dbReference type="ARBA" id="ARBA00004651"/>
    </source>
</evidence>
<keyword evidence="13" id="KW-0449">Lipoprotein</keyword>
<evidence type="ECO:0000256" key="18">
    <source>
        <dbReference type="SAM" id="MobiDB-lite"/>
    </source>
</evidence>
<evidence type="ECO:0000256" key="11">
    <source>
        <dbReference type="ARBA" id="ARBA00023180"/>
    </source>
</evidence>
<dbReference type="KEGG" id="muo:115471328"/>
<dbReference type="GO" id="GO:0051967">
    <property type="term" value="P:negative regulation of synaptic transmission, glutamatergic"/>
    <property type="evidence" value="ECO:0007669"/>
    <property type="project" value="TreeGrafter"/>
</dbReference>
<dbReference type="PANTHER" id="PTHR24248">
    <property type="entry name" value="ADRENERGIC RECEPTOR-RELATED G-PROTEIN COUPLED RECEPTOR"/>
    <property type="match status" value="1"/>
</dbReference>
<evidence type="ECO:0000256" key="4">
    <source>
        <dbReference type="ARBA" id="ARBA00022692"/>
    </source>
</evidence>
<feature type="transmembrane region" description="Helical" evidence="19">
    <location>
        <begin position="143"/>
        <end position="162"/>
    </location>
</feature>
<dbReference type="OrthoDB" id="10034726at2759"/>
<feature type="transmembrane region" description="Helical" evidence="19">
    <location>
        <begin position="182"/>
        <end position="203"/>
    </location>
</feature>
<dbReference type="PRINTS" id="PR00568">
    <property type="entry name" value="DOPAMINED3R"/>
</dbReference>
<proteinExistence type="inferred from homology"/>
<dbReference type="GeneID" id="115471328"/>
<sequence length="499" mass="57039">MRIGISLLTLWDAWSQSRRYTSRILMCQYSDPAPRTALAEQQCQRTNSEAFYTIEMPSYPRMQWQLTFPVFQMALLSEVGIYLNVSNPLLLEQSNSTAQALPHPHSYYALFYCILIFAIVFGNVLVCLAVFRERSLQTTTNYLVVSLAVADLLVATLVMPWVVYIEVTGGIWTFSRTHCDVFVMMDVMMCTASILNLCAISIDRYTAVVMPVQYNTGQSSCRRVSLMIVVVWVLAFTISCPLLFGFNTTGDPTICSISNPNFVIYSSMMSFYLPFMVTLLVYVRIYIVLRRRTKRIIGTRESGESMRQGHSHSMHKSSTKVLPKHQESISSRLKLNTSHREPSPRKQLLSQIDLQNYYSLSHGSFARAENEEDEEEDEEEIAITRELQSPVPKISLEVCKLANGRTTTSLRQMPQRRCIQLRERKATQMLAIVLGVFLICWLPFFLTHILNTHCKTCHVPPQLYSAATWLGYVNSALNPVIYTTFNTEFRKAFLKILSC</sequence>
<dbReference type="GO" id="GO:0051481">
    <property type="term" value="P:negative regulation of cytosolic calcium ion concentration"/>
    <property type="evidence" value="ECO:0007669"/>
    <property type="project" value="TreeGrafter"/>
</dbReference>
<reference evidence="22" key="1">
    <citation type="submission" date="2025-08" db="UniProtKB">
        <authorList>
            <consortium name="RefSeq"/>
        </authorList>
    </citation>
    <scope>IDENTIFICATION</scope>
</reference>
<keyword evidence="12 17" id="KW-0807">Transducer</keyword>
<evidence type="ECO:0000256" key="9">
    <source>
        <dbReference type="ARBA" id="ARBA00023157"/>
    </source>
</evidence>
<evidence type="ECO:0000256" key="15">
    <source>
        <dbReference type="ARBA" id="ARBA00029573"/>
    </source>
</evidence>
<dbReference type="GO" id="GO:0001591">
    <property type="term" value="F:dopamine neurotransmitter receptor activity, coupled via Gi/Go"/>
    <property type="evidence" value="ECO:0007669"/>
    <property type="project" value="UniProtKB-ARBA"/>
</dbReference>
<evidence type="ECO:0000256" key="7">
    <source>
        <dbReference type="ARBA" id="ARBA00023136"/>
    </source>
</evidence>
<dbReference type="SMART" id="SM01381">
    <property type="entry name" value="7TM_GPCR_Srsx"/>
    <property type="match status" value="1"/>
</dbReference>
<keyword evidence="7 19" id="KW-0472">Membrane</keyword>
<organism evidence="21 22">
    <name type="scientific">Microcaecilia unicolor</name>
    <dbReference type="NCBI Taxonomy" id="1415580"/>
    <lineage>
        <taxon>Eukaryota</taxon>
        <taxon>Metazoa</taxon>
        <taxon>Chordata</taxon>
        <taxon>Craniata</taxon>
        <taxon>Vertebrata</taxon>
        <taxon>Euteleostomi</taxon>
        <taxon>Amphibia</taxon>
        <taxon>Gymnophiona</taxon>
        <taxon>Siphonopidae</taxon>
        <taxon>Microcaecilia</taxon>
    </lineage>
</organism>
<evidence type="ECO:0000313" key="21">
    <source>
        <dbReference type="Proteomes" id="UP000515156"/>
    </source>
</evidence>
<dbReference type="FunCoup" id="A0A6P7YDJ6">
    <property type="interactions" value="900"/>
</dbReference>